<dbReference type="InterPro" id="IPR039426">
    <property type="entry name" value="TonB-dep_rcpt-like"/>
</dbReference>
<dbReference type="InterPro" id="IPR037066">
    <property type="entry name" value="Plug_dom_sf"/>
</dbReference>
<keyword evidence="7" id="KW-0408">Iron</keyword>
<keyword evidence="3 12" id="KW-1134">Transmembrane beta strand</keyword>
<evidence type="ECO:0000313" key="19">
    <source>
        <dbReference type="Proteomes" id="UP000001982"/>
    </source>
</evidence>
<evidence type="ECO:0000256" key="11">
    <source>
        <dbReference type="ARBA" id="ARBA00023237"/>
    </source>
</evidence>
<reference evidence="18 19" key="1">
    <citation type="submission" date="2006-03" db="EMBL/GenBank/DDBJ databases">
        <title>Complete sequence of Shewanella denitrificans OS217.</title>
        <authorList>
            <consortium name="US DOE Joint Genome Institute"/>
            <person name="Copeland A."/>
            <person name="Lucas S."/>
            <person name="Lapidus A."/>
            <person name="Barry K."/>
            <person name="Detter J.C."/>
            <person name="Glavina del Rio T."/>
            <person name="Hammon N."/>
            <person name="Israni S."/>
            <person name="Dalin E."/>
            <person name="Tice H."/>
            <person name="Pitluck S."/>
            <person name="Brettin T."/>
            <person name="Bruce D."/>
            <person name="Han C."/>
            <person name="Tapia R."/>
            <person name="Gilna P."/>
            <person name="Kiss H."/>
            <person name="Schmutz J."/>
            <person name="Larimer F."/>
            <person name="Land M."/>
            <person name="Hauser L."/>
            <person name="Kyrpides N."/>
            <person name="Lykidis A."/>
            <person name="Richardson P."/>
        </authorList>
    </citation>
    <scope>NUCLEOTIDE SEQUENCE [LARGE SCALE GENOMIC DNA]</scope>
    <source>
        <strain evidence="19">OS217 / ATCC BAA-1090 / DSM 15013</strain>
    </source>
</reference>
<dbReference type="PANTHER" id="PTHR32552:SF68">
    <property type="entry name" value="FERRICHROME OUTER MEMBRANE TRANSPORTER_PHAGE RECEPTOR"/>
    <property type="match status" value="1"/>
</dbReference>
<dbReference type="CDD" id="cd01347">
    <property type="entry name" value="ligand_gated_channel"/>
    <property type="match status" value="1"/>
</dbReference>
<dbReference type="InterPro" id="IPR000531">
    <property type="entry name" value="Beta-barrel_TonB"/>
</dbReference>
<protein>
    <submittedName>
        <fullName evidence="18">TonB-dependent receptor, plug</fullName>
    </submittedName>
</protein>
<comment type="subcellular location">
    <subcellularLocation>
        <location evidence="1 12">Cell outer membrane</location>
        <topology evidence="1 12">Multi-pass membrane protein</topology>
    </subcellularLocation>
</comment>
<feature type="chain" id="PRO_5004181619" evidence="15">
    <location>
        <begin position="28"/>
        <end position="656"/>
    </location>
</feature>
<keyword evidence="18" id="KW-0675">Receptor</keyword>
<keyword evidence="6 15" id="KW-0732">Signal</keyword>
<evidence type="ECO:0000256" key="2">
    <source>
        <dbReference type="ARBA" id="ARBA00022448"/>
    </source>
</evidence>
<dbReference type="GO" id="GO:0009279">
    <property type="term" value="C:cell outer membrane"/>
    <property type="evidence" value="ECO:0007669"/>
    <property type="project" value="UniProtKB-SubCell"/>
</dbReference>
<evidence type="ECO:0000256" key="6">
    <source>
        <dbReference type="ARBA" id="ARBA00022729"/>
    </source>
</evidence>
<dbReference type="RefSeq" id="WP_011495184.1">
    <property type="nucleotide sequence ID" value="NC_007954.1"/>
</dbReference>
<dbReference type="STRING" id="318161.Sden_0729"/>
<dbReference type="Pfam" id="PF07715">
    <property type="entry name" value="Plug"/>
    <property type="match status" value="1"/>
</dbReference>
<evidence type="ECO:0000256" key="9">
    <source>
        <dbReference type="ARBA" id="ARBA00023077"/>
    </source>
</evidence>
<feature type="domain" description="TonB-dependent receptor-like beta-barrel" evidence="16">
    <location>
        <begin position="235"/>
        <end position="621"/>
    </location>
</feature>
<keyword evidence="10 12" id="KW-0472">Membrane</keyword>
<evidence type="ECO:0000313" key="18">
    <source>
        <dbReference type="EMBL" id="ABE54019.1"/>
    </source>
</evidence>
<dbReference type="InterPro" id="IPR036942">
    <property type="entry name" value="Beta-barrel_TonB_sf"/>
</dbReference>
<dbReference type="HOGENOM" id="CLU_008287_18_3_6"/>
<dbReference type="Pfam" id="PF00593">
    <property type="entry name" value="TonB_dep_Rec_b-barrel"/>
    <property type="match status" value="1"/>
</dbReference>
<evidence type="ECO:0000256" key="4">
    <source>
        <dbReference type="ARBA" id="ARBA00022496"/>
    </source>
</evidence>
<dbReference type="InterPro" id="IPR010917">
    <property type="entry name" value="TonB_rcpt_CS"/>
</dbReference>
<comment type="similarity">
    <text evidence="12 14">Belongs to the TonB-dependent receptor family.</text>
</comment>
<evidence type="ECO:0000256" key="12">
    <source>
        <dbReference type="PROSITE-ProRule" id="PRU01360"/>
    </source>
</evidence>
<evidence type="ECO:0000256" key="10">
    <source>
        <dbReference type="ARBA" id="ARBA00023136"/>
    </source>
</evidence>
<dbReference type="EMBL" id="CP000302">
    <property type="protein sequence ID" value="ABE54019.1"/>
    <property type="molecule type" value="Genomic_DNA"/>
</dbReference>
<evidence type="ECO:0000259" key="17">
    <source>
        <dbReference type="Pfam" id="PF07715"/>
    </source>
</evidence>
<gene>
    <name evidence="18" type="ordered locus">Sden_0729</name>
</gene>
<feature type="domain" description="TonB-dependent receptor plug" evidence="17">
    <location>
        <begin position="53"/>
        <end position="158"/>
    </location>
</feature>
<dbReference type="PANTHER" id="PTHR32552">
    <property type="entry name" value="FERRICHROME IRON RECEPTOR-RELATED"/>
    <property type="match status" value="1"/>
</dbReference>
<dbReference type="PROSITE" id="PS52016">
    <property type="entry name" value="TONB_DEPENDENT_REC_3"/>
    <property type="match status" value="1"/>
</dbReference>
<evidence type="ECO:0000256" key="1">
    <source>
        <dbReference type="ARBA" id="ARBA00004571"/>
    </source>
</evidence>
<evidence type="ECO:0000259" key="16">
    <source>
        <dbReference type="Pfam" id="PF00593"/>
    </source>
</evidence>
<evidence type="ECO:0000256" key="3">
    <source>
        <dbReference type="ARBA" id="ARBA00022452"/>
    </source>
</evidence>
<dbReference type="PROSITE" id="PS01156">
    <property type="entry name" value="TONB_DEPENDENT_REC_2"/>
    <property type="match status" value="1"/>
</dbReference>
<dbReference type="Gene3D" id="2.40.170.20">
    <property type="entry name" value="TonB-dependent receptor, beta-barrel domain"/>
    <property type="match status" value="1"/>
</dbReference>
<evidence type="ECO:0000256" key="13">
    <source>
        <dbReference type="PROSITE-ProRule" id="PRU10144"/>
    </source>
</evidence>
<evidence type="ECO:0000256" key="15">
    <source>
        <dbReference type="SAM" id="SignalP"/>
    </source>
</evidence>
<organism evidence="18 19">
    <name type="scientific">Shewanella denitrificans (strain OS217 / ATCC BAA-1090 / DSM 15013)</name>
    <dbReference type="NCBI Taxonomy" id="318161"/>
    <lineage>
        <taxon>Bacteria</taxon>
        <taxon>Pseudomonadati</taxon>
        <taxon>Pseudomonadota</taxon>
        <taxon>Gammaproteobacteria</taxon>
        <taxon>Alteromonadales</taxon>
        <taxon>Shewanellaceae</taxon>
        <taxon>Shewanella</taxon>
    </lineage>
</organism>
<dbReference type="AlphaFoldDB" id="Q12RA7"/>
<proteinExistence type="inferred from homology"/>
<evidence type="ECO:0000256" key="7">
    <source>
        <dbReference type="ARBA" id="ARBA00023004"/>
    </source>
</evidence>
<keyword evidence="19" id="KW-1185">Reference proteome</keyword>
<evidence type="ECO:0000256" key="5">
    <source>
        <dbReference type="ARBA" id="ARBA00022692"/>
    </source>
</evidence>
<sequence length="656" mass="71798">MGTKPTKISLSLTAILGLSTLASPLYAAPVSEQGVKLDDTMTVIGRSDKSTLSIAANVTVLDASDIETSGATNLVQLLRSRSGIQVTDSNSGAVFAMRGFNAEQAANNTLVLIDGRRLNNIDIAAPSLDAIALNQIERIEILSGSAGVLYGDQAVGGVINIITKSSEHTRAGLQVSAGSFDTTEYQGDVAGAINEQWRYVAAANYKESDNYRDHNESETGSVFGRLDYQSAETHFYSEVSYYDNDRQLTGGLSQAEFNANPRRAPLTSVDDYQHEIATAVRSGYHQQASENWVLGGDMSYTDSNTHYTNFGFAGDNKRNQLSVMPKAVATFSTSKGSLDLVTGIDYHLSESEFSWGRSNTQTQQAAYVQATVPLATSLSYVVGGRYAKAEDELVDGSAYPNGAELDQDAKAFELGLNYRPYASQRLYVRAEDNFRFAKVDEQAYTSAGVIGLKPQTGRSYEAGWDLILASHVVKLSLYRLSLEDEIVFDPSAPKPNGGFFDGANVNADASRRYGASANWDWQLMTDLAWGVEYHYVDAQFTQGANKDKALSWVASHSGRSYLSYDINDEWQFYTEASYTGKRYLGGDNGNLEPELDSYLLTNMALHYRKAMWSASVRLDNLFDEEYASAGFYSAWGSHGFYSGDGRSIRLTAGYRF</sequence>
<dbReference type="KEGG" id="sdn:Sden_0729"/>
<dbReference type="InterPro" id="IPR012910">
    <property type="entry name" value="Plug_dom"/>
</dbReference>
<keyword evidence="9 14" id="KW-0798">TonB box</keyword>
<dbReference type="Gene3D" id="2.170.130.10">
    <property type="entry name" value="TonB-dependent receptor, plug domain"/>
    <property type="match status" value="1"/>
</dbReference>
<dbReference type="OrthoDB" id="9764669at2"/>
<dbReference type="GO" id="GO:0015344">
    <property type="term" value="F:siderophore uptake transmembrane transporter activity"/>
    <property type="evidence" value="ECO:0007669"/>
    <property type="project" value="TreeGrafter"/>
</dbReference>
<keyword evidence="5 12" id="KW-0812">Transmembrane</keyword>
<dbReference type="eggNOG" id="COG4206">
    <property type="taxonomic scope" value="Bacteria"/>
</dbReference>
<keyword evidence="2 12" id="KW-0813">Transport</keyword>
<name>Q12RA7_SHEDO</name>
<feature type="short sequence motif" description="TonB C-terminal box" evidence="13">
    <location>
        <begin position="639"/>
        <end position="656"/>
    </location>
</feature>
<dbReference type="SUPFAM" id="SSF56935">
    <property type="entry name" value="Porins"/>
    <property type="match status" value="1"/>
</dbReference>
<feature type="signal peptide" evidence="15">
    <location>
        <begin position="1"/>
        <end position="27"/>
    </location>
</feature>
<evidence type="ECO:0000256" key="8">
    <source>
        <dbReference type="ARBA" id="ARBA00023065"/>
    </source>
</evidence>
<accession>Q12RA7</accession>
<evidence type="ECO:0000256" key="14">
    <source>
        <dbReference type="RuleBase" id="RU003357"/>
    </source>
</evidence>
<keyword evidence="4" id="KW-0410">Iron transport</keyword>
<dbReference type="Proteomes" id="UP000001982">
    <property type="component" value="Chromosome"/>
</dbReference>
<keyword evidence="8" id="KW-0406">Ion transport</keyword>
<keyword evidence="11 12" id="KW-0998">Cell outer membrane</keyword>